<dbReference type="FunFam" id="3.40.50.2000:FF:000078">
    <property type="entry name" value="Glycosyltransferase"/>
    <property type="match status" value="1"/>
</dbReference>
<evidence type="ECO:0000256" key="3">
    <source>
        <dbReference type="ARBA" id="ARBA00022679"/>
    </source>
</evidence>
<evidence type="ECO:0000256" key="5">
    <source>
        <dbReference type="RuleBase" id="RU362057"/>
    </source>
</evidence>
<evidence type="ECO:0000256" key="4">
    <source>
        <dbReference type="RuleBase" id="RU003718"/>
    </source>
</evidence>
<dbReference type="Pfam" id="PF00201">
    <property type="entry name" value="UDPGT"/>
    <property type="match status" value="1"/>
</dbReference>
<protein>
    <recommendedName>
        <fullName evidence="5">Glycosyltransferase</fullName>
        <ecNumber evidence="5">2.4.1.-</ecNumber>
    </recommendedName>
</protein>
<dbReference type="Pfam" id="PF26168">
    <property type="entry name" value="Glyco_transf_N"/>
    <property type="match status" value="1"/>
</dbReference>
<dbReference type="PANTHER" id="PTHR11926">
    <property type="entry name" value="GLUCOSYL/GLUCURONOSYL TRANSFERASES"/>
    <property type="match status" value="1"/>
</dbReference>
<dbReference type="InterPro" id="IPR002213">
    <property type="entry name" value="UDP_glucos_trans"/>
</dbReference>
<dbReference type="InterPro" id="IPR058980">
    <property type="entry name" value="Glyco_transf_N"/>
</dbReference>
<gene>
    <name evidence="7" type="ORF">Sango_0429200</name>
</gene>
<dbReference type="SUPFAM" id="SSF53756">
    <property type="entry name" value="UDP-Glycosyltransferase/glycogen phosphorylase"/>
    <property type="match status" value="1"/>
</dbReference>
<evidence type="ECO:0000259" key="6">
    <source>
        <dbReference type="Pfam" id="PF26168"/>
    </source>
</evidence>
<dbReference type="EC" id="2.4.1.-" evidence="5"/>
<dbReference type="GO" id="GO:0080043">
    <property type="term" value="F:quercetin 3-O-glucosyltransferase activity"/>
    <property type="evidence" value="ECO:0007669"/>
    <property type="project" value="TreeGrafter"/>
</dbReference>
<dbReference type="InterPro" id="IPR035595">
    <property type="entry name" value="UDP_glycos_trans_CS"/>
</dbReference>
<reference evidence="7" key="1">
    <citation type="submission" date="2020-06" db="EMBL/GenBank/DDBJ databases">
        <authorList>
            <person name="Li T."/>
            <person name="Hu X."/>
            <person name="Zhang T."/>
            <person name="Song X."/>
            <person name="Zhang H."/>
            <person name="Dai N."/>
            <person name="Sheng W."/>
            <person name="Hou X."/>
            <person name="Wei L."/>
        </authorList>
    </citation>
    <scope>NUCLEOTIDE SEQUENCE</scope>
    <source>
        <strain evidence="7">K16</strain>
        <tissue evidence="7">Leaf</tissue>
    </source>
</reference>
<keyword evidence="3 4" id="KW-0808">Transferase</keyword>
<dbReference type="Gene3D" id="3.40.50.2000">
    <property type="entry name" value="Glycogen Phosphorylase B"/>
    <property type="match status" value="2"/>
</dbReference>
<name>A0AAE2C480_9LAMI</name>
<dbReference type="CDD" id="cd03784">
    <property type="entry name" value="GT1_Gtf-like"/>
    <property type="match status" value="1"/>
</dbReference>
<dbReference type="Proteomes" id="UP001289374">
    <property type="component" value="Unassembled WGS sequence"/>
</dbReference>
<evidence type="ECO:0000256" key="2">
    <source>
        <dbReference type="ARBA" id="ARBA00022676"/>
    </source>
</evidence>
<keyword evidence="2 4" id="KW-0328">Glycosyltransferase</keyword>
<dbReference type="GO" id="GO:0080044">
    <property type="term" value="F:quercetin 7-O-glucosyltransferase activity"/>
    <property type="evidence" value="ECO:0007669"/>
    <property type="project" value="TreeGrafter"/>
</dbReference>
<comment type="similarity">
    <text evidence="1 4">Belongs to the UDP-glycosyltransferase family.</text>
</comment>
<accession>A0AAE2C480</accession>
<feature type="domain" description="Glycosyltransferase N-terminal" evidence="6">
    <location>
        <begin position="14"/>
        <end position="119"/>
    </location>
</feature>
<dbReference type="PROSITE" id="PS00375">
    <property type="entry name" value="UDPGT"/>
    <property type="match status" value="1"/>
</dbReference>
<evidence type="ECO:0000313" key="7">
    <source>
        <dbReference type="EMBL" id="KAK4408482.1"/>
    </source>
</evidence>
<sequence length="492" mass="55226">MKEMVDAREKPHAILVSYPLQGHVNPSVHLAINLASRGFTITFINTHSIHHQITSTSDGEGDIFSQLRQSHGLDIRYATVSDGLPVGFDRSLHHDQFMAALLHVFSAHAEEAIEKIVRHSQPAVSCLIADTYFVWPGKLAEKYGLLYVSFWTEAALIFTLYYHMDLLRLNGHFGCIDTCEDEIKYIPGVESIEPKDLTSFLQEMDTTTVCHQIIFKAFMDVKTADFVLCNTVQELEHETISALQHKIPFFAVGPVFLTGFTRTTVMTSLWAESDCSRWLDSKPQGSVLYVSFGSYAHVAKADLIEIAKGLLLSKVDFIWALRPDIVSSDDQTPLPGGFMEETGDRGMIIPWCCQTEVLAHPAVGGFLTHCGWNSVLESIWFQVPMLCFPLYTDQFTNRKLVINDWKIGINLYDKVRLTSVEVAEKINQLMVGKIGDEVRVSIKNVKSTSEKALAAGGSSEKNIDRFIQELEGIYKHDYKCIDTLAVHAENDE</sequence>
<organism evidence="7 8">
    <name type="scientific">Sesamum angolense</name>
    <dbReference type="NCBI Taxonomy" id="2727404"/>
    <lineage>
        <taxon>Eukaryota</taxon>
        <taxon>Viridiplantae</taxon>
        <taxon>Streptophyta</taxon>
        <taxon>Embryophyta</taxon>
        <taxon>Tracheophyta</taxon>
        <taxon>Spermatophyta</taxon>
        <taxon>Magnoliopsida</taxon>
        <taxon>eudicotyledons</taxon>
        <taxon>Gunneridae</taxon>
        <taxon>Pentapetalae</taxon>
        <taxon>asterids</taxon>
        <taxon>lamiids</taxon>
        <taxon>Lamiales</taxon>
        <taxon>Pedaliaceae</taxon>
        <taxon>Sesamum</taxon>
    </lineage>
</organism>
<proteinExistence type="inferred from homology"/>
<comment type="caution">
    <text evidence="7">The sequence shown here is derived from an EMBL/GenBank/DDBJ whole genome shotgun (WGS) entry which is preliminary data.</text>
</comment>
<dbReference type="EMBL" id="JACGWL010000002">
    <property type="protein sequence ID" value="KAK4408482.1"/>
    <property type="molecule type" value="Genomic_DNA"/>
</dbReference>
<evidence type="ECO:0000313" key="8">
    <source>
        <dbReference type="Proteomes" id="UP001289374"/>
    </source>
</evidence>
<keyword evidence="8" id="KW-1185">Reference proteome</keyword>
<reference evidence="7" key="2">
    <citation type="journal article" date="2024" name="Plant">
        <title>Genomic evolution and insights into agronomic trait innovations of Sesamum species.</title>
        <authorList>
            <person name="Miao H."/>
            <person name="Wang L."/>
            <person name="Qu L."/>
            <person name="Liu H."/>
            <person name="Sun Y."/>
            <person name="Le M."/>
            <person name="Wang Q."/>
            <person name="Wei S."/>
            <person name="Zheng Y."/>
            <person name="Lin W."/>
            <person name="Duan Y."/>
            <person name="Cao H."/>
            <person name="Xiong S."/>
            <person name="Wang X."/>
            <person name="Wei L."/>
            <person name="Li C."/>
            <person name="Ma Q."/>
            <person name="Ju M."/>
            <person name="Zhao R."/>
            <person name="Li G."/>
            <person name="Mu C."/>
            <person name="Tian Q."/>
            <person name="Mei H."/>
            <person name="Zhang T."/>
            <person name="Gao T."/>
            <person name="Zhang H."/>
        </authorList>
    </citation>
    <scope>NUCLEOTIDE SEQUENCE</scope>
    <source>
        <strain evidence="7">K16</strain>
    </source>
</reference>
<dbReference type="PANTHER" id="PTHR11926:SF1494">
    <property type="entry name" value="FLAVONOL 3-O-GLUCOSYLTRANSFERASE UGT76E12-RELATED"/>
    <property type="match status" value="1"/>
</dbReference>
<dbReference type="AlphaFoldDB" id="A0AAE2C480"/>
<evidence type="ECO:0000256" key="1">
    <source>
        <dbReference type="ARBA" id="ARBA00009995"/>
    </source>
</evidence>